<protein>
    <submittedName>
        <fullName evidence="2">Uncharacterized protein</fullName>
    </submittedName>
</protein>
<feature type="transmembrane region" description="Helical" evidence="1">
    <location>
        <begin position="262"/>
        <end position="283"/>
    </location>
</feature>
<proteinExistence type="predicted"/>
<accession>A0A0F8YA30</accession>
<feature type="non-terminal residue" evidence="2">
    <location>
        <position position="1"/>
    </location>
</feature>
<comment type="caution">
    <text evidence="2">The sequence shown here is derived from an EMBL/GenBank/DDBJ whole genome shotgun (WGS) entry which is preliminary data.</text>
</comment>
<dbReference type="EMBL" id="LAZR01067766">
    <property type="protein sequence ID" value="KKK50939.1"/>
    <property type="molecule type" value="Genomic_DNA"/>
</dbReference>
<dbReference type="AlphaFoldDB" id="A0A0F8YA30"/>
<keyword evidence="1" id="KW-1133">Transmembrane helix</keyword>
<evidence type="ECO:0000256" key="1">
    <source>
        <dbReference type="SAM" id="Phobius"/>
    </source>
</evidence>
<organism evidence="2">
    <name type="scientific">marine sediment metagenome</name>
    <dbReference type="NCBI Taxonomy" id="412755"/>
    <lineage>
        <taxon>unclassified sequences</taxon>
        <taxon>metagenomes</taxon>
        <taxon>ecological metagenomes</taxon>
    </lineage>
</organism>
<keyword evidence="1" id="KW-0812">Transmembrane</keyword>
<reference evidence="2" key="1">
    <citation type="journal article" date="2015" name="Nature">
        <title>Complex archaea that bridge the gap between prokaryotes and eukaryotes.</title>
        <authorList>
            <person name="Spang A."/>
            <person name="Saw J.H."/>
            <person name="Jorgensen S.L."/>
            <person name="Zaremba-Niedzwiedzka K."/>
            <person name="Martijn J."/>
            <person name="Lind A.E."/>
            <person name="van Eijk R."/>
            <person name="Schleper C."/>
            <person name="Guy L."/>
            <person name="Ettema T.J."/>
        </authorList>
    </citation>
    <scope>NUCLEOTIDE SEQUENCE</scope>
</reference>
<sequence length="288" mass="29398">IPDPPGTIYDGGSCIEPDGSTGLVGIDGQCITVDDYDVIFGYENLAATPSQSVEGKSVAEVYGIEPDGPPASERLIGEGLVSTPRTFRQIVEDVYSGVELSIDTYRGDPGEVFHAGTVAATAGDECVTELEYSNNSPDLSEHPETDILVGPVVFADVEHGDSMAAGLTFTATGPVNVALRIGSDGVSSGGFLVEVSCNPPTTTTSSPNTSVPSTTIAITTTTDGPSVTLTTLSLPPVGGVDAGYGSCADGACDPFDWGWGEAFLIVGALIASAGLVWAAIVGMRRTDA</sequence>
<name>A0A0F8YA30_9ZZZZ</name>
<gene>
    <name evidence="2" type="ORF">LCGC14_3120010</name>
</gene>
<keyword evidence="1" id="KW-0472">Membrane</keyword>
<evidence type="ECO:0000313" key="2">
    <source>
        <dbReference type="EMBL" id="KKK50939.1"/>
    </source>
</evidence>